<evidence type="ECO:0000256" key="1">
    <source>
        <dbReference type="SAM" id="MobiDB-lite"/>
    </source>
</evidence>
<dbReference type="AlphaFoldDB" id="A0A4Z2H370"/>
<accession>A0A4Z2H370</accession>
<proteinExistence type="predicted"/>
<evidence type="ECO:0000313" key="3">
    <source>
        <dbReference type="Proteomes" id="UP000314294"/>
    </source>
</evidence>
<feature type="region of interest" description="Disordered" evidence="1">
    <location>
        <begin position="143"/>
        <end position="182"/>
    </location>
</feature>
<protein>
    <submittedName>
        <fullName evidence="2">Uncharacterized protein</fullName>
    </submittedName>
</protein>
<dbReference type="Proteomes" id="UP000314294">
    <property type="component" value="Unassembled WGS sequence"/>
</dbReference>
<organism evidence="2 3">
    <name type="scientific">Liparis tanakae</name>
    <name type="common">Tanaka's snailfish</name>
    <dbReference type="NCBI Taxonomy" id="230148"/>
    <lineage>
        <taxon>Eukaryota</taxon>
        <taxon>Metazoa</taxon>
        <taxon>Chordata</taxon>
        <taxon>Craniata</taxon>
        <taxon>Vertebrata</taxon>
        <taxon>Euteleostomi</taxon>
        <taxon>Actinopterygii</taxon>
        <taxon>Neopterygii</taxon>
        <taxon>Teleostei</taxon>
        <taxon>Neoteleostei</taxon>
        <taxon>Acanthomorphata</taxon>
        <taxon>Eupercaria</taxon>
        <taxon>Perciformes</taxon>
        <taxon>Cottioidei</taxon>
        <taxon>Cottales</taxon>
        <taxon>Liparidae</taxon>
        <taxon>Liparis</taxon>
    </lineage>
</organism>
<comment type="caution">
    <text evidence="2">The sequence shown here is derived from an EMBL/GenBank/DDBJ whole genome shotgun (WGS) entry which is preliminary data.</text>
</comment>
<gene>
    <name evidence="2" type="ORF">EYF80_030018</name>
</gene>
<evidence type="ECO:0000313" key="2">
    <source>
        <dbReference type="EMBL" id="TNN59745.1"/>
    </source>
</evidence>
<reference evidence="2 3" key="1">
    <citation type="submission" date="2019-03" db="EMBL/GenBank/DDBJ databases">
        <title>First draft genome of Liparis tanakae, snailfish: a comprehensive survey of snailfish specific genes.</title>
        <authorList>
            <person name="Kim W."/>
            <person name="Song I."/>
            <person name="Jeong J.-H."/>
            <person name="Kim D."/>
            <person name="Kim S."/>
            <person name="Ryu S."/>
            <person name="Song J.Y."/>
            <person name="Lee S.K."/>
        </authorList>
    </citation>
    <scope>NUCLEOTIDE SEQUENCE [LARGE SCALE GENOMIC DNA]</scope>
    <source>
        <tissue evidence="2">Muscle</tissue>
    </source>
</reference>
<name>A0A4Z2H370_9TELE</name>
<keyword evidence="3" id="KW-1185">Reference proteome</keyword>
<sequence length="182" mass="19522">MRLAVGHSGPRRVVVVVKENIHLIRRQELRRGLHVVVSQAVVMRVRVLPVQHGVVVHPAGLISRHIHRGGFCVSRALEVTNIQGEDGLTRASCILKGAHAALQLNKTLFDTSSLQRQSSQAPLPTPAPVLGWMGAATSMSLQGGCVQSGDASEDSSATYSDSRGSKLREPMFVLTNGGPKRP</sequence>
<dbReference type="EMBL" id="SRLO01000349">
    <property type="protein sequence ID" value="TNN59745.1"/>
    <property type="molecule type" value="Genomic_DNA"/>
</dbReference>